<organism evidence="10 11">
    <name type="scientific">Novosphingobium piscinae</name>
    <dbReference type="NCBI Taxonomy" id="1507448"/>
    <lineage>
        <taxon>Bacteria</taxon>
        <taxon>Pseudomonadati</taxon>
        <taxon>Pseudomonadota</taxon>
        <taxon>Alphaproteobacteria</taxon>
        <taxon>Sphingomonadales</taxon>
        <taxon>Sphingomonadaceae</taxon>
        <taxon>Novosphingobium</taxon>
    </lineage>
</organism>
<gene>
    <name evidence="10" type="ORF">H7F53_01200</name>
</gene>
<dbReference type="GO" id="GO:0005737">
    <property type="term" value="C:cytoplasm"/>
    <property type="evidence" value="ECO:0007669"/>
    <property type="project" value="TreeGrafter"/>
</dbReference>
<keyword evidence="4 5" id="KW-0119">Carbohydrate metabolism</keyword>
<dbReference type="EC" id="5.1.3.3" evidence="5"/>
<dbReference type="InterPro" id="IPR014718">
    <property type="entry name" value="GH-type_carb-bd"/>
</dbReference>
<dbReference type="CDD" id="cd09019">
    <property type="entry name" value="galactose_mutarotase_like"/>
    <property type="match status" value="1"/>
</dbReference>
<evidence type="ECO:0000256" key="7">
    <source>
        <dbReference type="PIRSR" id="PIRSR005096-2"/>
    </source>
</evidence>
<feature type="binding site" evidence="8">
    <location>
        <begin position="110"/>
        <end position="111"/>
    </location>
    <ligand>
        <name>beta-D-galactose</name>
        <dbReference type="ChEBI" id="CHEBI:27667"/>
    </ligand>
</feature>
<dbReference type="InterPro" id="IPR008183">
    <property type="entry name" value="Aldose_1/G6P_1-epimerase"/>
</dbReference>
<dbReference type="Gene3D" id="2.70.98.10">
    <property type="match status" value="1"/>
</dbReference>
<evidence type="ECO:0000256" key="3">
    <source>
        <dbReference type="ARBA" id="ARBA00023235"/>
    </source>
</evidence>
<dbReference type="GO" id="GO:0033499">
    <property type="term" value="P:galactose catabolic process via UDP-galactose, Leloir pathway"/>
    <property type="evidence" value="ECO:0007669"/>
    <property type="project" value="TreeGrafter"/>
</dbReference>
<dbReference type="InterPro" id="IPR015443">
    <property type="entry name" value="Aldose_1-epimerase"/>
</dbReference>
<dbReference type="RefSeq" id="WP_185677636.1">
    <property type="nucleotide sequence ID" value="NZ_JACLAX010000001.1"/>
</dbReference>
<feature type="active site" description="Proton acceptor" evidence="6">
    <location>
        <position position="350"/>
    </location>
</feature>
<sequence length="389" mass="41454">MGFAGWPIRRAGALFPLLAGVVQAPASVQAAEARQDNAGQLADGSTAQVITLTAANGVSAKVLSYGATLQSLIAPDRDGKLADVLLGYDTVQAYEAHPSFFGVTVGRYANRIAGGRFTLDGQTFQLPLNDKTNSLHGGVKGFDKRNWQVVAVRSGPVASVRLSYVSADGEEGFPGTLRVAVTYALDDQGGLTITFEATTDKSTVVNLTNHALFNLAGDGAPVGAMGHRLTIPAARYTPVDARLIPTGELRPVAGSVFDFREPRRIADGLRDASDQQILFGRGYDHNFVIDKGLTAQPGLVARLEDPESGRVLDVLSTEPGVQLYTGNFLDGTVPGKSGRLYRMGDGLALEPQKFPDSPNQPGFISARVDPGQTYRHVMIYRMSTAPRPR</sequence>
<dbReference type="UniPathway" id="UPA00242"/>
<name>A0A7X1FVH8_9SPHN</name>
<dbReference type="GO" id="GO:0030246">
    <property type="term" value="F:carbohydrate binding"/>
    <property type="evidence" value="ECO:0007669"/>
    <property type="project" value="InterPro"/>
</dbReference>
<comment type="pathway">
    <text evidence="1 5">Carbohydrate metabolism; hexose metabolism.</text>
</comment>
<accession>A0A7X1FVH8</accession>
<reference evidence="10 11" key="1">
    <citation type="submission" date="2020-08" db="EMBL/GenBank/DDBJ databases">
        <title>The genome sequence of type strain Novosphingobium piscinae KCTC 42194.</title>
        <authorList>
            <person name="Liu Y."/>
        </authorList>
    </citation>
    <scope>NUCLEOTIDE SEQUENCE [LARGE SCALE GENOMIC DNA]</scope>
    <source>
        <strain evidence="10 11">KCTC 42194</strain>
    </source>
</reference>
<dbReference type="InterPro" id="IPR011013">
    <property type="entry name" value="Gal_mutarotase_sf_dom"/>
</dbReference>
<feature type="signal peptide" evidence="9">
    <location>
        <begin position="1"/>
        <end position="26"/>
    </location>
</feature>
<dbReference type="PIRSF" id="PIRSF005096">
    <property type="entry name" value="GALM"/>
    <property type="match status" value="1"/>
</dbReference>
<protein>
    <recommendedName>
        <fullName evidence="5">Aldose 1-epimerase</fullName>
        <ecNumber evidence="5">5.1.3.3</ecNumber>
    </recommendedName>
</protein>
<evidence type="ECO:0000256" key="2">
    <source>
        <dbReference type="ARBA" id="ARBA00006206"/>
    </source>
</evidence>
<comment type="similarity">
    <text evidence="2 5">Belongs to the aldose epimerase family.</text>
</comment>
<dbReference type="PANTHER" id="PTHR10091">
    <property type="entry name" value="ALDOSE-1-EPIMERASE"/>
    <property type="match status" value="1"/>
</dbReference>
<proteinExistence type="inferred from homology"/>
<feature type="chain" id="PRO_5031498231" description="Aldose 1-epimerase" evidence="9">
    <location>
        <begin position="27"/>
        <end position="389"/>
    </location>
</feature>
<evidence type="ECO:0000256" key="5">
    <source>
        <dbReference type="PIRNR" id="PIRNR005096"/>
    </source>
</evidence>
<dbReference type="SUPFAM" id="SSF74650">
    <property type="entry name" value="Galactose mutarotase-like"/>
    <property type="match status" value="1"/>
</dbReference>
<dbReference type="GO" id="GO:0006006">
    <property type="term" value="P:glucose metabolic process"/>
    <property type="evidence" value="ECO:0007669"/>
    <property type="project" value="TreeGrafter"/>
</dbReference>
<dbReference type="NCBIfam" id="NF008277">
    <property type="entry name" value="PRK11055.1"/>
    <property type="match status" value="1"/>
</dbReference>
<comment type="catalytic activity">
    <reaction evidence="5">
        <text>alpha-D-glucose = beta-D-glucose</text>
        <dbReference type="Rhea" id="RHEA:10264"/>
        <dbReference type="ChEBI" id="CHEBI:15903"/>
        <dbReference type="ChEBI" id="CHEBI:17925"/>
        <dbReference type="EC" id="5.1.3.3"/>
    </reaction>
</comment>
<keyword evidence="9" id="KW-0732">Signal</keyword>
<evidence type="ECO:0000256" key="9">
    <source>
        <dbReference type="SAM" id="SignalP"/>
    </source>
</evidence>
<evidence type="ECO:0000256" key="4">
    <source>
        <dbReference type="ARBA" id="ARBA00023277"/>
    </source>
</evidence>
<keyword evidence="11" id="KW-1185">Reference proteome</keyword>
<evidence type="ECO:0000256" key="6">
    <source>
        <dbReference type="PIRSR" id="PIRSR005096-1"/>
    </source>
</evidence>
<evidence type="ECO:0000313" key="11">
    <source>
        <dbReference type="Proteomes" id="UP000551327"/>
    </source>
</evidence>
<feature type="active site" description="Proton donor" evidence="6">
    <location>
        <position position="210"/>
    </location>
</feature>
<keyword evidence="3 5" id="KW-0413">Isomerase</keyword>
<dbReference type="Proteomes" id="UP000551327">
    <property type="component" value="Unassembled WGS sequence"/>
</dbReference>
<comment type="caution">
    <text evidence="10">The sequence shown here is derived from an EMBL/GenBank/DDBJ whole genome shotgun (WGS) entry which is preliminary data.</text>
</comment>
<dbReference type="EMBL" id="JACLAX010000001">
    <property type="protein sequence ID" value="MBC2667759.1"/>
    <property type="molecule type" value="Genomic_DNA"/>
</dbReference>
<feature type="binding site" evidence="7">
    <location>
        <position position="284"/>
    </location>
    <ligand>
        <name>beta-D-galactose</name>
        <dbReference type="ChEBI" id="CHEBI:27667"/>
    </ligand>
</feature>
<dbReference type="AlphaFoldDB" id="A0A7X1FVH8"/>
<dbReference type="GO" id="GO:0004034">
    <property type="term" value="F:aldose 1-epimerase activity"/>
    <property type="evidence" value="ECO:0007669"/>
    <property type="project" value="UniProtKB-EC"/>
</dbReference>
<evidence type="ECO:0000313" key="10">
    <source>
        <dbReference type="EMBL" id="MBC2667759.1"/>
    </source>
</evidence>
<dbReference type="PANTHER" id="PTHR10091:SF0">
    <property type="entry name" value="GALACTOSE MUTAROTASE"/>
    <property type="match status" value="1"/>
</dbReference>
<dbReference type="Pfam" id="PF01263">
    <property type="entry name" value="Aldose_epim"/>
    <property type="match status" value="1"/>
</dbReference>
<evidence type="ECO:0000256" key="1">
    <source>
        <dbReference type="ARBA" id="ARBA00005028"/>
    </source>
</evidence>
<dbReference type="InterPro" id="IPR047215">
    <property type="entry name" value="Galactose_mutarotase-like"/>
</dbReference>
<evidence type="ECO:0000256" key="8">
    <source>
        <dbReference type="PIRSR" id="PIRSR005096-3"/>
    </source>
</evidence>